<accession>A0A5B7ETQ0</accession>
<evidence type="ECO:0000313" key="2">
    <source>
        <dbReference type="Proteomes" id="UP000324222"/>
    </source>
</evidence>
<dbReference type="EMBL" id="VSRR010003843">
    <property type="protein sequence ID" value="MPC37652.1"/>
    <property type="molecule type" value="Genomic_DNA"/>
</dbReference>
<sequence>MKELSFLQLREQQPLEDCQRCTDKNLHVLFLHHWETPEPNLDKDSGGAHHCNNSCHGYITASMWSLPFPHIGLRPGMGLSHETLVQPYGCFSLSQSLLF</sequence>
<dbReference type="Proteomes" id="UP000324222">
    <property type="component" value="Unassembled WGS sequence"/>
</dbReference>
<protein>
    <submittedName>
        <fullName evidence="1">Uncharacterized protein</fullName>
    </submittedName>
</protein>
<organism evidence="1 2">
    <name type="scientific">Portunus trituberculatus</name>
    <name type="common">Swimming crab</name>
    <name type="synonym">Neptunus trituberculatus</name>
    <dbReference type="NCBI Taxonomy" id="210409"/>
    <lineage>
        <taxon>Eukaryota</taxon>
        <taxon>Metazoa</taxon>
        <taxon>Ecdysozoa</taxon>
        <taxon>Arthropoda</taxon>
        <taxon>Crustacea</taxon>
        <taxon>Multicrustacea</taxon>
        <taxon>Malacostraca</taxon>
        <taxon>Eumalacostraca</taxon>
        <taxon>Eucarida</taxon>
        <taxon>Decapoda</taxon>
        <taxon>Pleocyemata</taxon>
        <taxon>Brachyura</taxon>
        <taxon>Eubrachyura</taxon>
        <taxon>Portunoidea</taxon>
        <taxon>Portunidae</taxon>
        <taxon>Portuninae</taxon>
        <taxon>Portunus</taxon>
    </lineage>
</organism>
<comment type="caution">
    <text evidence="1">The sequence shown here is derived from an EMBL/GenBank/DDBJ whole genome shotgun (WGS) entry which is preliminary data.</text>
</comment>
<reference evidence="1 2" key="1">
    <citation type="submission" date="2019-05" db="EMBL/GenBank/DDBJ databases">
        <title>Another draft genome of Portunus trituberculatus and its Hox gene families provides insights of decapod evolution.</title>
        <authorList>
            <person name="Jeong J.-H."/>
            <person name="Song I."/>
            <person name="Kim S."/>
            <person name="Choi T."/>
            <person name="Kim D."/>
            <person name="Ryu S."/>
            <person name="Kim W."/>
        </authorList>
    </citation>
    <scope>NUCLEOTIDE SEQUENCE [LARGE SCALE GENOMIC DNA]</scope>
    <source>
        <tissue evidence="1">Muscle</tissue>
    </source>
</reference>
<keyword evidence="2" id="KW-1185">Reference proteome</keyword>
<name>A0A5B7ETQ0_PORTR</name>
<gene>
    <name evidence="1" type="ORF">E2C01_031140</name>
</gene>
<dbReference type="AlphaFoldDB" id="A0A5B7ETQ0"/>
<evidence type="ECO:0000313" key="1">
    <source>
        <dbReference type="EMBL" id="MPC37652.1"/>
    </source>
</evidence>
<proteinExistence type="predicted"/>